<dbReference type="InterPro" id="IPR029068">
    <property type="entry name" value="Glyas_Bleomycin-R_OHBP_Dase"/>
</dbReference>
<accession>A0AAV9I6G3</accession>
<evidence type="ECO:0000313" key="3">
    <source>
        <dbReference type="Proteomes" id="UP001300502"/>
    </source>
</evidence>
<protein>
    <recommendedName>
        <fullName evidence="1">VOC domain-containing protein</fullName>
    </recommendedName>
</protein>
<dbReference type="InterPro" id="IPR004360">
    <property type="entry name" value="Glyas_Fos-R_dOase_dom"/>
</dbReference>
<dbReference type="Gene3D" id="3.10.180.10">
    <property type="entry name" value="2,3-Dihydroxybiphenyl 1,2-Dioxygenase, domain 1"/>
    <property type="match status" value="1"/>
</dbReference>
<dbReference type="Proteomes" id="UP001300502">
    <property type="component" value="Unassembled WGS sequence"/>
</dbReference>
<evidence type="ECO:0000259" key="1">
    <source>
        <dbReference type="PROSITE" id="PS51819"/>
    </source>
</evidence>
<reference evidence="2 3" key="1">
    <citation type="submission" date="2022-07" db="EMBL/GenBank/DDBJ databases">
        <title>Genome-wide signatures of adaptation to extreme environments.</title>
        <authorList>
            <person name="Cho C.H."/>
            <person name="Yoon H.S."/>
        </authorList>
    </citation>
    <scope>NUCLEOTIDE SEQUENCE [LARGE SCALE GENOMIC DNA]</scope>
    <source>
        <strain evidence="2 3">108.79 E11</strain>
    </source>
</reference>
<dbReference type="CDD" id="cd07245">
    <property type="entry name" value="VOC_like"/>
    <property type="match status" value="1"/>
</dbReference>
<dbReference type="InterPro" id="IPR037523">
    <property type="entry name" value="VOC_core"/>
</dbReference>
<dbReference type="PANTHER" id="PTHR21366:SF22">
    <property type="entry name" value="VOC DOMAIN-CONTAINING PROTEIN"/>
    <property type="match status" value="1"/>
</dbReference>
<comment type="caution">
    <text evidence="2">The sequence shown here is derived from an EMBL/GenBank/DDBJ whole genome shotgun (WGS) entry which is preliminary data.</text>
</comment>
<dbReference type="EMBL" id="JANCYU010000013">
    <property type="protein sequence ID" value="KAK4523273.1"/>
    <property type="molecule type" value="Genomic_DNA"/>
</dbReference>
<keyword evidence="3" id="KW-1185">Reference proteome</keyword>
<name>A0AAV9I6G3_9RHOD</name>
<dbReference type="Pfam" id="PF00903">
    <property type="entry name" value="Glyoxalase"/>
    <property type="match status" value="1"/>
</dbReference>
<dbReference type="PROSITE" id="PS51819">
    <property type="entry name" value="VOC"/>
    <property type="match status" value="1"/>
</dbReference>
<feature type="domain" description="VOC" evidence="1">
    <location>
        <begin position="2"/>
        <end position="135"/>
    </location>
</feature>
<proteinExistence type="predicted"/>
<organism evidence="2 3">
    <name type="scientific">Galdieria yellowstonensis</name>
    <dbReference type="NCBI Taxonomy" id="3028027"/>
    <lineage>
        <taxon>Eukaryota</taxon>
        <taxon>Rhodophyta</taxon>
        <taxon>Bangiophyceae</taxon>
        <taxon>Galdieriales</taxon>
        <taxon>Galdieriaceae</taxon>
        <taxon>Galdieria</taxon>
    </lineage>
</organism>
<evidence type="ECO:0000313" key="2">
    <source>
        <dbReference type="EMBL" id="KAK4523273.1"/>
    </source>
</evidence>
<sequence>MGIQHAGLLVDNVEKALEFYLNVLGMEDASKERPNLPYKGAFIQVGPQQQIHLMELPSVDPKTGRPAHGGRDRHIALQVENLSELEQRLEQCGHPFTWSKSGRRAIFCRDWDGNALEFMEATTGIDNTRMKIFSGL</sequence>
<dbReference type="SUPFAM" id="SSF54593">
    <property type="entry name" value="Glyoxalase/Bleomycin resistance protein/Dihydroxybiphenyl dioxygenase"/>
    <property type="match status" value="1"/>
</dbReference>
<dbReference type="AlphaFoldDB" id="A0AAV9I6G3"/>
<dbReference type="InterPro" id="IPR050383">
    <property type="entry name" value="GlyoxalaseI/FosfomycinResist"/>
</dbReference>
<dbReference type="PANTHER" id="PTHR21366">
    <property type="entry name" value="GLYOXALASE FAMILY PROTEIN"/>
    <property type="match status" value="1"/>
</dbReference>
<gene>
    <name evidence="2" type="ORF">GAYE_PCTG50G1166</name>
</gene>